<gene>
    <name evidence="3" type="ORF">M076_1553</name>
</gene>
<dbReference type="SUPFAM" id="SSF53756">
    <property type="entry name" value="UDP-Glycosyltransferase/glycogen phosphorylase"/>
    <property type="match status" value="1"/>
</dbReference>
<dbReference type="InterPro" id="IPR050194">
    <property type="entry name" value="Glycosyltransferase_grp1"/>
</dbReference>
<sequence length="399" mass="45622">MKRIWIASEYYYPIVTSTGYYMTEIAEYLAKSGMDVHVICTDARYNETDEYKPLKLEKHNGVIIHRVLSGNIDKNNFAKRTFRLLNSSIRLWFKILKNVKRGDKLLVVTNPAFLLLFVPWIKRIKKIQYYLLVHDIFPENLVAIGKMNSSSRLYHSLKFFFDRAYSQADVCISIGRDMARVIRSKVHKDMKIALISNWADNKEVFPLDKKETCMYAELACRDKFIFQFAGNLGHAQGLDNILNAISLVENPNLHFVFIGGGAKYETIKKFASVRNNVTLSGFQPRSMQNDFLNACDVSIVTLSDGMYGLGVPSKSYNIMAAGKPILMVGEADSEIALCIKEFNLGWIVEPNNPSALKDMFESVYESRDQLSSFRSNARCVADTVFAKEIILDKYYQLFD</sequence>
<dbReference type="InterPro" id="IPR001296">
    <property type="entry name" value="Glyco_trans_1"/>
</dbReference>
<dbReference type="RefSeq" id="WP_025814085.1">
    <property type="nucleotide sequence ID" value="NZ_JGDM01000034.1"/>
</dbReference>
<proteinExistence type="predicted"/>
<dbReference type="AlphaFoldDB" id="A0A015ZLA6"/>
<dbReference type="Gene3D" id="3.40.50.2000">
    <property type="entry name" value="Glycogen Phosphorylase B"/>
    <property type="match status" value="2"/>
</dbReference>
<dbReference type="GO" id="GO:0016758">
    <property type="term" value="F:hexosyltransferase activity"/>
    <property type="evidence" value="ECO:0007669"/>
    <property type="project" value="TreeGrafter"/>
</dbReference>
<dbReference type="PANTHER" id="PTHR45947">
    <property type="entry name" value="SULFOQUINOVOSYL TRANSFERASE SQD2"/>
    <property type="match status" value="1"/>
</dbReference>
<dbReference type="InterPro" id="IPR028098">
    <property type="entry name" value="Glyco_trans_4-like_N"/>
</dbReference>
<reference evidence="3 4" key="1">
    <citation type="submission" date="2014-02" db="EMBL/GenBank/DDBJ databases">
        <authorList>
            <person name="Sears C."/>
            <person name="Carroll K."/>
            <person name="Sack B.R."/>
            <person name="Qadri F."/>
            <person name="Myers L.L."/>
            <person name="Chung G.-T."/>
            <person name="Escheverria P."/>
            <person name="Fraser C.M."/>
            <person name="Sadzewicz L."/>
            <person name="Shefchek K.A."/>
            <person name="Tallon L."/>
            <person name="Das S.P."/>
            <person name="Daugherty S."/>
            <person name="Mongodin E.F."/>
        </authorList>
    </citation>
    <scope>NUCLEOTIDE SEQUENCE [LARGE SCALE GENOMIC DNA]</scope>
    <source>
        <strain evidence="3 4">2-F-2 #4</strain>
    </source>
</reference>
<name>A0A015ZLA6_BACFG</name>
<dbReference type="Pfam" id="PF13439">
    <property type="entry name" value="Glyco_transf_4"/>
    <property type="match status" value="1"/>
</dbReference>
<dbReference type="Pfam" id="PF00534">
    <property type="entry name" value="Glycos_transf_1"/>
    <property type="match status" value="1"/>
</dbReference>
<dbReference type="PATRIC" id="fig|1339280.3.peg.1494"/>
<dbReference type="Proteomes" id="UP000022272">
    <property type="component" value="Unassembled WGS sequence"/>
</dbReference>
<comment type="caution">
    <text evidence="3">The sequence shown here is derived from an EMBL/GenBank/DDBJ whole genome shotgun (WGS) entry which is preliminary data.</text>
</comment>
<feature type="domain" description="Glycosyltransferase subfamily 4-like N-terminal" evidence="2">
    <location>
        <begin position="20"/>
        <end position="200"/>
    </location>
</feature>
<evidence type="ECO:0000313" key="3">
    <source>
        <dbReference type="EMBL" id="EXZ45162.1"/>
    </source>
</evidence>
<protein>
    <submittedName>
        <fullName evidence="3">Glycosyl transferases group 1 family protein</fullName>
    </submittedName>
</protein>
<organism evidence="3 4">
    <name type="scientific">Bacteroides fragilis str. 2-F-2 #4</name>
    <dbReference type="NCBI Taxonomy" id="1339280"/>
    <lineage>
        <taxon>Bacteria</taxon>
        <taxon>Pseudomonadati</taxon>
        <taxon>Bacteroidota</taxon>
        <taxon>Bacteroidia</taxon>
        <taxon>Bacteroidales</taxon>
        <taxon>Bacteroidaceae</taxon>
        <taxon>Bacteroides</taxon>
    </lineage>
</organism>
<keyword evidence="3" id="KW-0808">Transferase</keyword>
<dbReference type="EMBL" id="JGDM01000034">
    <property type="protein sequence ID" value="EXZ45162.1"/>
    <property type="molecule type" value="Genomic_DNA"/>
</dbReference>
<dbReference type="CDD" id="cd03794">
    <property type="entry name" value="GT4_WbuB-like"/>
    <property type="match status" value="1"/>
</dbReference>
<evidence type="ECO:0000259" key="2">
    <source>
        <dbReference type="Pfam" id="PF13439"/>
    </source>
</evidence>
<feature type="domain" description="Glycosyl transferase family 1" evidence="1">
    <location>
        <begin position="222"/>
        <end position="378"/>
    </location>
</feature>
<accession>A0A015ZLA6</accession>
<dbReference type="PANTHER" id="PTHR45947:SF3">
    <property type="entry name" value="SULFOQUINOVOSYL TRANSFERASE SQD2"/>
    <property type="match status" value="1"/>
</dbReference>
<evidence type="ECO:0000259" key="1">
    <source>
        <dbReference type="Pfam" id="PF00534"/>
    </source>
</evidence>
<evidence type="ECO:0000313" key="4">
    <source>
        <dbReference type="Proteomes" id="UP000022272"/>
    </source>
</evidence>